<feature type="transmembrane region" description="Helical" evidence="7">
    <location>
        <begin position="168"/>
        <end position="188"/>
    </location>
</feature>
<dbReference type="AlphaFoldDB" id="A0A9X5BDX0"/>
<dbReference type="Pfam" id="PF01554">
    <property type="entry name" value="MatE"/>
    <property type="match status" value="2"/>
</dbReference>
<feature type="transmembrane region" description="Helical" evidence="7">
    <location>
        <begin position="139"/>
        <end position="156"/>
    </location>
</feature>
<dbReference type="OrthoDB" id="9811110at2"/>
<feature type="transmembrane region" description="Helical" evidence="7">
    <location>
        <begin position="50"/>
        <end position="75"/>
    </location>
</feature>
<feature type="transmembrane region" description="Helical" evidence="7">
    <location>
        <begin position="319"/>
        <end position="343"/>
    </location>
</feature>
<feature type="transmembrane region" description="Helical" evidence="7">
    <location>
        <begin position="388"/>
        <end position="410"/>
    </location>
</feature>
<dbReference type="InterPro" id="IPR051327">
    <property type="entry name" value="MATE_MepA_subfamily"/>
</dbReference>
<proteinExistence type="predicted"/>
<evidence type="ECO:0000256" key="7">
    <source>
        <dbReference type="SAM" id="Phobius"/>
    </source>
</evidence>
<dbReference type="EMBL" id="QZDT01000005">
    <property type="protein sequence ID" value="NBJ92040.1"/>
    <property type="molecule type" value="Genomic_DNA"/>
</dbReference>
<dbReference type="GO" id="GO:0042910">
    <property type="term" value="F:xenobiotic transmembrane transporter activity"/>
    <property type="evidence" value="ECO:0007669"/>
    <property type="project" value="InterPro"/>
</dbReference>
<dbReference type="InterPro" id="IPR002528">
    <property type="entry name" value="MATE_fam"/>
</dbReference>
<protein>
    <submittedName>
        <fullName evidence="8">MATE family efflux transporter</fullName>
    </submittedName>
</protein>
<evidence type="ECO:0000256" key="1">
    <source>
        <dbReference type="ARBA" id="ARBA00004651"/>
    </source>
</evidence>
<dbReference type="PANTHER" id="PTHR43823:SF3">
    <property type="entry name" value="MULTIDRUG EXPORT PROTEIN MEPA"/>
    <property type="match status" value="1"/>
</dbReference>
<dbReference type="PIRSF" id="PIRSF006603">
    <property type="entry name" value="DinF"/>
    <property type="match status" value="1"/>
</dbReference>
<evidence type="ECO:0000313" key="8">
    <source>
        <dbReference type="EMBL" id="NBJ92040.1"/>
    </source>
</evidence>
<dbReference type="NCBIfam" id="TIGR00797">
    <property type="entry name" value="matE"/>
    <property type="match status" value="1"/>
</dbReference>
<dbReference type="GO" id="GO:0015297">
    <property type="term" value="F:antiporter activity"/>
    <property type="evidence" value="ECO:0007669"/>
    <property type="project" value="InterPro"/>
</dbReference>
<gene>
    <name evidence="8" type="ORF">D5281_05415</name>
</gene>
<keyword evidence="3" id="KW-1003">Cell membrane</keyword>
<reference evidence="8" key="1">
    <citation type="submission" date="2018-09" db="EMBL/GenBank/DDBJ databases">
        <title>Murine metabolic-syndrome-specific gut microbial biobank.</title>
        <authorList>
            <person name="Liu C."/>
        </authorList>
    </citation>
    <scope>NUCLEOTIDE SEQUENCE</scope>
    <source>
        <strain evidence="8">D42-62</strain>
    </source>
</reference>
<dbReference type="GO" id="GO:0005886">
    <property type="term" value="C:plasma membrane"/>
    <property type="evidence" value="ECO:0007669"/>
    <property type="project" value="UniProtKB-SubCell"/>
</dbReference>
<sequence length="448" mass="49001">MPKRPKGNKLEQETVGKLMVELCLQTTFSIMLFHFYTITDTFFVVRGVGMSAGGAIGIFSPFLILINGISSTLGTGGGSVIARKMGEGDWEKGKKVVGCVMWVWIVSSLLITAAGLMGLKPLLRLLGCTRELYPYAREYGQIMLVGIITSTGFSGIMRAEGDSTFSTFQWCFPVLVNLILDPLFIFLFKWGIVGAAMATLASQVCSMCSSIYYFFFRTRTRCKIKPGQIRFDADIGKEIFSVGIPAFLNHLGSSLVGILGNQIIGNVGGTVAISAYAVVSRIQGFASTPFSGIMQGIQPMLGFDYGGKRRQRMDKTIRYAVRFVVTYGCLAAFCLFLGAEYIFGFFEPADTVADSGIMALRILCWGLAFGGIMPITQAFYQAVGKGKTVLILFLCSILLIRIPLLLLAGATKSLPGLWFTLMIMEWLVAGGAYYFLCGAYTKMDVKRY</sequence>
<feature type="transmembrane region" description="Helical" evidence="7">
    <location>
        <begin position="20"/>
        <end position="38"/>
    </location>
</feature>
<dbReference type="Proteomes" id="UP001154420">
    <property type="component" value="Unassembled WGS sequence"/>
</dbReference>
<dbReference type="RefSeq" id="WP_160559110.1">
    <property type="nucleotide sequence ID" value="NZ_QZDT01000005.1"/>
</dbReference>
<keyword evidence="9" id="KW-1185">Reference proteome</keyword>
<evidence type="ECO:0000256" key="3">
    <source>
        <dbReference type="ARBA" id="ARBA00022475"/>
    </source>
</evidence>
<feature type="transmembrane region" description="Helical" evidence="7">
    <location>
        <begin position="194"/>
        <end position="215"/>
    </location>
</feature>
<keyword evidence="5 7" id="KW-1133">Transmembrane helix</keyword>
<keyword evidence="6 7" id="KW-0472">Membrane</keyword>
<accession>A0A9X5BDX0</accession>
<feature type="transmembrane region" description="Helical" evidence="7">
    <location>
        <begin position="96"/>
        <end position="119"/>
    </location>
</feature>
<evidence type="ECO:0000256" key="2">
    <source>
        <dbReference type="ARBA" id="ARBA00022448"/>
    </source>
</evidence>
<evidence type="ECO:0000256" key="5">
    <source>
        <dbReference type="ARBA" id="ARBA00022989"/>
    </source>
</evidence>
<organism evidence="8 9">
    <name type="scientific">Parablautia muri</name>
    <dbReference type="NCBI Taxonomy" id="2320879"/>
    <lineage>
        <taxon>Bacteria</taxon>
        <taxon>Bacillati</taxon>
        <taxon>Bacillota</taxon>
        <taxon>Clostridia</taxon>
        <taxon>Lachnospirales</taxon>
        <taxon>Lachnospiraceae</taxon>
        <taxon>Parablautia</taxon>
    </lineage>
</organism>
<comment type="subcellular location">
    <subcellularLocation>
        <location evidence="1">Cell membrane</location>
        <topology evidence="1">Multi-pass membrane protein</topology>
    </subcellularLocation>
</comment>
<evidence type="ECO:0000256" key="4">
    <source>
        <dbReference type="ARBA" id="ARBA00022692"/>
    </source>
</evidence>
<evidence type="ECO:0000256" key="6">
    <source>
        <dbReference type="ARBA" id="ARBA00023136"/>
    </source>
</evidence>
<feature type="transmembrane region" description="Helical" evidence="7">
    <location>
        <begin position="416"/>
        <end position="437"/>
    </location>
</feature>
<keyword evidence="2" id="KW-0813">Transport</keyword>
<name>A0A9X5BDX0_9FIRM</name>
<dbReference type="InterPro" id="IPR048279">
    <property type="entry name" value="MdtK-like"/>
</dbReference>
<feature type="transmembrane region" description="Helical" evidence="7">
    <location>
        <begin position="355"/>
        <end position="376"/>
    </location>
</feature>
<evidence type="ECO:0000313" key="9">
    <source>
        <dbReference type="Proteomes" id="UP001154420"/>
    </source>
</evidence>
<dbReference type="PANTHER" id="PTHR43823">
    <property type="entry name" value="SPORULATION PROTEIN YKVU"/>
    <property type="match status" value="1"/>
</dbReference>
<comment type="caution">
    <text evidence="8">The sequence shown here is derived from an EMBL/GenBank/DDBJ whole genome shotgun (WGS) entry which is preliminary data.</text>
</comment>
<keyword evidence="4 7" id="KW-0812">Transmembrane</keyword>